<evidence type="ECO:0000259" key="3">
    <source>
        <dbReference type="SMART" id="SM00223"/>
    </source>
</evidence>
<organism evidence="4 5">
    <name type="scientific">Effrenium voratum</name>
    <dbReference type="NCBI Taxonomy" id="2562239"/>
    <lineage>
        <taxon>Eukaryota</taxon>
        <taxon>Sar</taxon>
        <taxon>Alveolata</taxon>
        <taxon>Dinophyceae</taxon>
        <taxon>Suessiales</taxon>
        <taxon>Symbiodiniaceae</taxon>
        <taxon>Effrenium</taxon>
    </lineage>
</organism>
<dbReference type="EMBL" id="CAUJNA010003561">
    <property type="protein sequence ID" value="CAJ1404910.1"/>
    <property type="molecule type" value="Genomic_DNA"/>
</dbReference>
<name>A0AA36JGF5_9DINO</name>
<gene>
    <name evidence="4" type="ORF">EVOR1521_LOCUS27281</name>
</gene>
<evidence type="ECO:0000256" key="2">
    <source>
        <dbReference type="ARBA" id="ARBA00023157"/>
    </source>
</evidence>
<keyword evidence="5" id="KW-1185">Reference proteome</keyword>
<feature type="domain" description="Apple" evidence="3">
    <location>
        <begin position="69"/>
        <end position="143"/>
    </location>
</feature>
<dbReference type="GO" id="GO:0006508">
    <property type="term" value="P:proteolysis"/>
    <property type="evidence" value="ECO:0007669"/>
    <property type="project" value="InterPro"/>
</dbReference>
<dbReference type="AlphaFoldDB" id="A0AA36JGF5"/>
<dbReference type="GO" id="GO:0005576">
    <property type="term" value="C:extracellular region"/>
    <property type="evidence" value="ECO:0007669"/>
    <property type="project" value="InterPro"/>
</dbReference>
<evidence type="ECO:0000313" key="5">
    <source>
        <dbReference type="Proteomes" id="UP001178507"/>
    </source>
</evidence>
<sequence>MANPTNPSDLEGLLEERPEAAPRRWGAARYAALAGLLGLAALALAKAGSLAKLRGATGELLGLESMSDCFKVGMFYTNPHKMMGTERMMEETAVMCQQRCSQVGGCAHFTFWPDGGCLLSGPEATLKATPFQFSEAVTGPPDCRFVEEPEAVSTWGADAALGGVQQAGEKVAEVKEKVAEVAPPSPGVNGTACSAYPACMMMGMNQGDCCPNADKVSLGCCSGFPPPIQQVKMVPGSECSSFPACVMLNVTGACCPTATGTRLGCCGM</sequence>
<evidence type="ECO:0000313" key="4">
    <source>
        <dbReference type="EMBL" id="CAJ1404910.1"/>
    </source>
</evidence>
<accession>A0AA36JGF5</accession>
<evidence type="ECO:0000256" key="1">
    <source>
        <dbReference type="ARBA" id="ARBA00022737"/>
    </source>
</evidence>
<reference evidence="4" key="1">
    <citation type="submission" date="2023-08" db="EMBL/GenBank/DDBJ databases">
        <authorList>
            <person name="Chen Y."/>
            <person name="Shah S."/>
            <person name="Dougan E. K."/>
            <person name="Thang M."/>
            <person name="Chan C."/>
        </authorList>
    </citation>
    <scope>NUCLEOTIDE SEQUENCE</scope>
</reference>
<dbReference type="InterPro" id="IPR000177">
    <property type="entry name" value="Apple"/>
</dbReference>
<comment type="caution">
    <text evidence="4">The sequence shown here is derived from an EMBL/GenBank/DDBJ whole genome shotgun (WGS) entry which is preliminary data.</text>
</comment>
<dbReference type="Gene3D" id="3.50.4.10">
    <property type="entry name" value="Hepatocyte Growth Factor"/>
    <property type="match status" value="1"/>
</dbReference>
<dbReference type="Proteomes" id="UP001178507">
    <property type="component" value="Unassembled WGS sequence"/>
</dbReference>
<keyword evidence="1" id="KW-0677">Repeat</keyword>
<dbReference type="SMART" id="SM00223">
    <property type="entry name" value="APPLE"/>
    <property type="match status" value="1"/>
</dbReference>
<keyword evidence="2" id="KW-1015">Disulfide bond</keyword>
<protein>
    <recommendedName>
        <fullName evidence="3">Apple domain-containing protein</fullName>
    </recommendedName>
</protein>
<proteinExistence type="predicted"/>